<comment type="caution">
    <text evidence="1">The sequence shown here is derived from an EMBL/GenBank/DDBJ whole genome shotgun (WGS) entry which is preliminary data.</text>
</comment>
<proteinExistence type="predicted"/>
<dbReference type="RefSeq" id="WP_397558366.1">
    <property type="nucleotide sequence ID" value="NZ_JBIQWL010000014.1"/>
</dbReference>
<protein>
    <submittedName>
        <fullName evidence="1">Uncharacterized protein</fullName>
    </submittedName>
</protein>
<gene>
    <name evidence="1" type="ORF">ACH3VR_21415</name>
</gene>
<organism evidence="1 2">
    <name type="scientific">Microbacterium alkaliflavum</name>
    <dbReference type="NCBI Taxonomy" id="3248839"/>
    <lineage>
        <taxon>Bacteria</taxon>
        <taxon>Bacillati</taxon>
        <taxon>Actinomycetota</taxon>
        <taxon>Actinomycetes</taxon>
        <taxon>Micrococcales</taxon>
        <taxon>Microbacteriaceae</taxon>
        <taxon>Microbacterium</taxon>
    </lineage>
</organism>
<evidence type="ECO:0000313" key="1">
    <source>
        <dbReference type="EMBL" id="MFH8252939.1"/>
    </source>
</evidence>
<sequence length="180" mass="19897">MDNAEFERLLAARLGVVQELCLTAEAIVALPSVMTDVSQPLLVRYASLQAFLIDVRALTVFLLGPGTGRVFAGDLYATHFVPGWQAGEPQAGRLNELVPQVNKQLAHFTITRMGDGETQLPVDLHFTDQQLRDIAEDVRTLWDDFASRRNDLYQIGELPPWHVPGTDRLRTEADGLSGTA</sequence>
<keyword evidence="2" id="KW-1185">Reference proteome</keyword>
<evidence type="ECO:0000313" key="2">
    <source>
        <dbReference type="Proteomes" id="UP001610861"/>
    </source>
</evidence>
<reference evidence="1 2" key="1">
    <citation type="submission" date="2024-09" db="EMBL/GenBank/DDBJ databases">
        <authorList>
            <person name="Pan X."/>
        </authorList>
    </citation>
    <scope>NUCLEOTIDE SEQUENCE [LARGE SCALE GENOMIC DNA]</scope>
    <source>
        <strain evidence="1 2">B2969</strain>
    </source>
</reference>
<dbReference type="Proteomes" id="UP001610861">
    <property type="component" value="Unassembled WGS sequence"/>
</dbReference>
<accession>A0ABW7QDG3</accession>
<dbReference type="EMBL" id="JBIQWL010000014">
    <property type="protein sequence ID" value="MFH8252939.1"/>
    <property type="molecule type" value="Genomic_DNA"/>
</dbReference>
<name>A0ABW7QDG3_9MICO</name>